<accession>A0A6G0YKW9</accession>
<comment type="caution">
    <text evidence="3">The sequence shown here is derived from an EMBL/GenBank/DDBJ whole genome shotgun (WGS) entry which is preliminary data.</text>
</comment>
<evidence type="ECO:0000313" key="3">
    <source>
        <dbReference type="EMBL" id="KAF0757858.1"/>
    </source>
</evidence>
<evidence type="ECO:0000313" key="4">
    <source>
        <dbReference type="Proteomes" id="UP000478052"/>
    </source>
</evidence>
<gene>
    <name evidence="3" type="ORF">FWK35_00016842</name>
</gene>
<dbReference type="Gene3D" id="2.120.10.80">
    <property type="entry name" value="Kelch-type beta propeller"/>
    <property type="match status" value="1"/>
</dbReference>
<dbReference type="InterPro" id="IPR015915">
    <property type="entry name" value="Kelch-typ_b-propeller"/>
</dbReference>
<reference evidence="3 4" key="1">
    <citation type="submission" date="2019-08" db="EMBL/GenBank/DDBJ databases">
        <title>Whole genome of Aphis craccivora.</title>
        <authorList>
            <person name="Voronova N.V."/>
            <person name="Shulinski R.S."/>
            <person name="Bandarenka Y.V."/>
            <person name="Zhorov D.G."/>
            <person name="Warner D."/>
        </authorList>
    </citation>
    <scope>NUCLEOTIDE SEQUENCE [LARGE SCALE GENOMIC DNA]</scope>
    <source>
        <strain evidence="3">180601</strain>
        <tissue evidence="3">Whole Body</tissue>
    </source>
</reference>
<dbReference type="OrthoDB" id="432528at2759"/>
<dbReference type="AlphaFoldDB" id="A0A6G0YKW9"/>
<evidence type="ECO:0000256" key="1">
    <source>
        <dbReference type="ARBA" id="ARBA00022441"/>
    </source>
</evidence>
<name>A0A6G0YKW9_APHCR</name>
<keyword evidence="1" id="KW-0880">Kelch repeat</keyword>
<dbReference type="GO" id="GO:0005794">
    <property type="term" value="C:Golgi apparatus"/>
    <property type="evidence" value="ECO:0007669"/>
    <property type="project" value="TreeGrafter"/>
</dbReference>
<dbReference type="Proteomes" id="UP000478052">
    <property type="component" value="Unassembled WGS sequence"/>
</dbReference>
<dbReference type="Pfam" id="PF24681">
    <property type="entry name" value="Kelch_KLHDC2_KLHL20_DRC7"/>
    <property type="match status" value="1"/>
</dbReference>
<proteinExistence type="predicted"/>
<keyword evidence="4" id="KW-1185">Reference proteome</keyword>
<protein>
    <submittedName>
        <fullName evidence="3">Tip elongation aberrant protein 1-like</fullName>
    </submittedName>
</protein>
<dbReference type="InterPro" id="IPR051568">
    <property type="entry name" value="LZTR1/Attractin"/>
</dbReference>
<dbReference type="SUPFAM" id="SSF117281">
    <property type="entry name" value="Kelch motif"/>
    <property type="match status" value="1"/>
</dbReference>
<keyword evidence="2" id="KW-0677">Repeat</keyword>
<dbReference type="PANTHER" id="PTHR46376:SF1">
    <property type="entry name" value="LEUCINE-ZIPPER-LIKE TRANSCRIPTIONAL REGULATOR 1"/>
    <property type="match status" value="1"/>
</dbReference>
<evidence type="ECO:0000256" key="2">
    <source>
        <dbReference type="ARBA" id="ARBA00022737"/>
    </source>
</evidence>
<organism evidence="3 4">
    <name type="scientific">Aphis craccivora</name>
    <name type="common">Cowpea aphid</name>
    <dbReference type="NCBI Taxonomy" id="307492"/>
    <lineage>
        <taxon>Eukaryota</taxon>
        <taxon>Metazoa</taxon>
        <taxon>Ecdysozoa</taxon>
        <taxon>Arthropoda</taxon>
        <taxon>Hexapoda</taxon>
        <taxon>Insecta</taxon>
        <taxon>Pterygota</taxon>
        <taxon>Neoptera</taxon>
        <taxon>Paraneoptera</taxon>
        <taxon>Hemiptera</taxon>
        <taxon>Sternorrhyncha</taxon>
        <taxon>Aphidomorpha</taxon>
        <taxon>Aphidoidea</taxon>
        <taxon>Aphididae</taxon>
        <taxon>Aphidini</taxon>
        <taxon>Aphis</taxon>
        <taxon>Aphis</taxon>
    </lineage>
</organism>
<sequence length="163" mass="18682">MQVGSLHPKYNIMWTPVSFTSDNSVPPSRSKHSAAVHGNHIYVVGGRNGNWPLKDIWRYALSNNTWEQLHPTGDTLQNLQEHTAVVYQDKVYVFGGEVGFSSASESPLWSYITSYNQIEKVQRKFLSYAVRVPHIHYRPYGYELVFTELGLSNISDRLWPVLL</sequence>
<dbReference type="EMBL" id="VUJU01003449">
    <property type="protein sequence ID" value="KAF0757858.1"/>
    <property type="molecule type" value="Genomic_DNA"/>
</dbReference>
<dbReference type="PANTHER" id="PTHR46376">
    <property type="entry name" value="LEUCINE-ZIPPER-LIKE TRANSCRIPTIONAL REGULATOR 1"/>
    <property type="match status" value="1"/>
</dbReference>